<feature type="transmembrane region" description="Helical" evidence="7">
    <location>
        <begin position="397"/>
        <end position="430"/>
    </location>
</feature>
<evidence type="ECO:0000256" key="3">
    <source>
        <dbReference type="ARBA" id="ARBA00022692"/>
    </source>
</evidence>
<keyword evidence="2" id="KW-0813">Transport</keyword>
<organism evidence="9 10">
    <name type="scientific">Metabacillus litoralis</name>
    <dbReference type="NCBI Taxonomy" id="152268"/>
    <lineage>
        <taxon>Bacteria</taxon>
        <taxon>Bacillati</taxon>
        <taxon>Bacillota</taxon>
        <taxon>Bacilli</taxon>
        <taxon>Bacillales</taxon>
        <taxon>Bacillaceae</taxon>
        <taxon>Metabacillus</taxon>
    </lineage>
</organism>
<evidence type="ECO:0000313" key="10">
    <source>
        <dbReference type="Proteomes" id="UP000078534"/>
    </source>
</evidence>
<dbReference type="EMBL" id="LWSG01000026">
    <property type="protein sequence ID" value="OAS84635.1"/>
    <property type="molecule type" value="Genomic_DNA"/>
</dbReference>
<keyword evidence="3 7" id="KW-0812">Transmembrane</keyword>
<dbReference type="PANTHER" id="PTHR43652:SF2">
    <property type="entry name" value="BASIC AMINO ACID ANTIPORTER YFCC-RELATED"/>
    <property type="match status" value="1"/>
</dbReference>
<comment type="caution">
    <text evidence="9">The sequence shown here is derived from an EMBL/GenBank/DDBJ whole genome shotgun (WGS) entry which is preliminary data.</text>
</comment>
<evidence type="ECO:0000256" key="6">
    <source>
        <dbReference type="ARBA" id="ARBA00023136"/>
    </source>
</evidence>
<name>A0A179SSJ9_9BACI</name>
<feature type="transmembrane region" description="Helical" evidence="7">
    <location>
        <begin position="566"/>
        <end position="584"/>
    </location>
</feature>
<evidence type="ECO:0000256" key="4">
    <source>
        <dbReference type="ARBA" id="ARBA00022737"/>
    </source>
</evidence>
<dbReference type="OrthoDB" id="9765532at2"/>
<dbReference type="PROSITE" id="PS01271">
    <property type="entry name" value="NA_SULFATE"/>
    <property type="match status" value="1"/>
</dbReference>
<dbReference type="InterPro" id="IPR004680">
    <property type="entry name" value="Cit_transptr-like_dom"/>
</dbReference>
<keyword evidence="4" id="KW-0677">Repeat</keyword>
<feature type="transmembrane region" description="Helical" evidence="7">
    <location>
        <begin position="139"/>
        <end position="160"/>
    </location>
</feature>
<dbReference type="PROSITE" id="PS51202">
    <property type="entry name" value="RCK_C"/>
    <property type="match status" value="2"/>
</dbReference>
<evidence type="ECO:0000256" key="7">
    <source>
        <dbReference type="SAM" id="Phobius"/>
    </source>
</evidence>
<feature type="domain" description="RCK C-terminal" evidence="8">
    <location>
        <begin position="295"/>
        <end position="379"/>
    </location>
</feature>
<dbReference type="GO" id="GO:0005886">
    <property type="term" value="C:plasma membrane"/>
    <property type="evidence" value="ECO:0007669"/>
    <property type="project" value="TreeGrafter"/>
</dbReference>
<feature type="domain" description="RCK C-terminal" evidence="8">
    <location>
        <begin position="205"/>
        <end position="290"/>
    </location>
</feature>
<evidence type="ECO:0000256" key="2">
    <source>
        <dbReference type="ARBA" id="ARBA00022448"/>
    </source>
</evidence>
<keyword evidence="6 7" id="KW-0472">Membrane</keyword>
<evidence type="ECO:0000256" key="5">
    <source>
        <dbReference type="ARBA" id="ARBA00022989"/>
    </source>
</evidence>
<feature type="transmembrane region" description="Helical" evidence="7">
    <location>
        <begin position="30"/>
        <end position="49"/>
    </location>
</feature>
<feature type="transmembrane region" description="Helical" evidence="7">
    <location>
        <begin position="526"/>
        <end position="546"/>
    </location>
</feature>
<dbReference type="GO" id="GO:0006813">
    <property type="term" value="P:potassium ion transport"/>
    <property type="evidence" value="ECO:0007669"/>
    <property type="project" value="InterPro"/>
</dbReference>
<accession>A0A179SSJ9</accession>
<feature type="transmembrane region" description="Helical" evidence="7">
    <location>
        <begin position="56"/>
        <end position="77"/>
    </location>
</feature>
<feature type="transmembrane region" description="Helical" evidence="7">
    <location>
        <begin position="5"/>
        <end position="24"/>
    </location>
</feature>
<dbReference type="Pfam" id="PF03600">
    <property type="entry name" value="CitMHS"/>
    <property type="match status" value="1"/>
</dbReference>
<feature type="transmembrane region" description="Helical" evidence="7">
    <location>
        <begin position="473"/>
        <end position="494"/>
    </location>
</feature>
<dbReference type="AlphaFoldDB" id="A0A179SSJ9"/>
<comment type="subcellular location">
    <subcellularLocation>
        <location evidence="1">Membrane</location>
        <topology evidence="1">Multi-pass membrane protein</topology>
    </subcellularLocation>
</comment>
<reference evidence="10" key="1">
    <citation type="submission" date="2016-04" db="EMBL/GenBank/DDBJ databases">
        <authorList>
            <person name="Lyu Z."/>
            <person name="Lyu W."/>
        </authorList>
    </citation>
    <scope>NUCLEOTIDE SEQUENCE [LARGE SCALE GENOMIC DNA]</scope>
    <source>
        <strain evidence="10">C44</strain>
    </source>
</reference>
<dbReference type="SUPFAM" id="SSF116726">
    <property type="entry name" value="TrkA C-terminal domain-like"/>
    <property type="match status" value="2"/>
</dbReference>
<feature type="transmembrane region" description="Helical" evidence="7">
    <location>
        <begin position="500"/>
        <end position="519"/>
    </location>
</feature>
<feature type="transmembrane region" description="Helical" evidence="7">
    <location>
        <begin position="442"/>
        <end position="461"/>
    </location>
</feature>
<evidence type="ECO:0000259" key="8">
    <source>
        <dbReference type="PROSITE" id="PS51202"/>
    </source>
</evidence>
<dbReference type="PANTHER" id="PTHR43652">
    <property type="entry name" value="BASIC AMINO ACID ANTIPORTER YFCC-RELATED"/>
    <property type="match status" value="1"/>
</dbReference>
<dbReference type="InterPro" id="IPR036721">
    <property type="entry name" value="RCK_C_sf"/>
</dbReference>
<sequence length="587" mass="64465">MTLDAIILCIILSSMFIVLIKEWLSPEFTVFLAISALMLTGILTPTEALNGFSNPGVHTVALLFILGAAVSKSGILHELVNKILSPKKSISQILLRLMVPVSALSAFMNNTPIVTMLIPTLQNWASSNHIKPSKLLIPLSYAAILGGTITLIGTSTNLIVQGLLLEKGLEGFHLFDFTYFGIPLTFAGILYIVFIGHYLLPSRTANIETFQDEQDNYIYEFVIEKNSSLIGKTIMEAMLRDLNQLFLIEIIRNESIIVPAPNDEILESGDILVFSGNPEGLMKISHVLGLKHNIENQRNLLNNHTILYEVGISDHSPLLYKKIKESHFRSKYNAAIVAVKRKSKQITSGIGNVVLKPGDTLLLLAKNDFVKSWTDSEDFYFISSINTTNKQTRIGKIVIIGILLGIIFASIFQLLPIFTLALIATVILLLTKIVTVSDAIKAINWNVIILMGSAIGVGKAIEKTGLAHSVAAFLIELQSSLGIIGILICFYFVTLILTEILNNLATAALMFPIGFSISLQLDLDPMMFAMITAIAASCSFLTPIGYQTNLLVYGPGGYKFTDYLKVGLPLSFICMSVTIFIAYLKWL</sequence>
<dbReference type="InterPro" id="IPR031312">
    <property type="entry name" value="Na/sul_symport_CS"/>
</dbReference>
<protein>
    <recommendedName>
        <fullName evidence="8">RCK C-terminal domain-containing protein</fullName>
    </recommendedName>
</protein>
<dbReference type="Pfam" id="PF02080">
    <property type="entry name" value="TrkA_C"/>
    <property type="match status" value="2"/>
</dbReference>
<dbReference type="GO" id="GO:0008324">
    <property type="term" value="F:monoatomic cation transmembrane transporter activity"/>
    <property type="evidence" value="ECO:0007669"/>
    <property type="project" value="InterPro"/>
</dbReference>
<dbReference type="Proteomes" id="UP000078534">
    <property type="component" value="Unassembled WGS sequence"/>
</dbReference>
<keyword evidence="10" id="KW-1185">Reference proteome</keyword>
<feature type="transmembrane region" description="Helical" evidence="7">
    <location>
        <begin position="97"/>
        <end position="118"/>
    </location>
</feature>
<evidence type="ECO:0000313" key="9">
    <source>
        <dbReference type="EMBL" id="OAS84635.1"/>
    </source>
</evidence>
<feature type="transmembrane region" description="Helical" evidence="7">
    <location>
        <begin position="180"/>
        <end position="200"/>
    </location>
</feature>
<dbReference type="RefSeq" id="WP_066335803.1">
    <property type="nucleotide sequence ID" value="NZ_LWSG01000026.1"/>
</dbReference>
<dbReference type="Gene3D" id="3.30.70.1450">
    <property type="entry name" value="Regulator of K+ conductance, C-terminal domain"/>
    <property type="match status" value="2"/>
</dbReference>
<keyword evidence="5 7" id="KW-1133">Transmembrane helix</keyword>
<dbReference type="InterPro" id="IPR051679">
    <property type="entry name" value="DASS-Related_Transporters"/>
</dbReference>
<evidence type="ECO:0000256" key="1">
    <source>
        <dbReference type="ARBA" id="ARBA00004141"/>
    </source>
</evidence>
<gene>
    <name evidence="9" type="ORF">A6K24_25150</name>
</gene>
<proteinExistence type="predicted"/>
<dbReference type="STRING" id="152268.A6K24_25150"/>
<dbReference type="InterPro" id="IPR006037">
    <property type="entry name" value="RCK_C"/>
</dbReference>